<protein>
    <submittedName>
        <fullName evidence="3">FAD-binding oxidoreductase</fullName>
    </submittedName>
</protein>
<keyword evidence="4" id="KW-1185">Reference proteome</keyword>
<dbReference type="GO" id="GO:0005737">
    <property type="term" value="C:cytoplasm"/>
    <property type="evidence" value="ECO:0007669"/>
    <property type="project" value="TreeGrafter"/>
</dbReference>
<evidence type="ECO:0000313" key="3">
    <source>
        <dbReference type="EMBL" id="RCG26566.1"/>
    </source>
</evidence>
<dbReference type="AlphaFoldDB" id="A0A367F874"/>
<keyword evidence="1" id="KW-0560">Oxidoreductase</keyword>
<dbReference type="OrthoDB" id="9806452at2"/>
<organism evidence="3 4">
    <name type="scientific">Sphaerisporangium album</name>
    <dbReference type="NCBI Taxonomy" id="509200"/>
    <lineage>
        <taxon>Bacteria</taxon>
        <taxon>Bacillati</taxon>
        <taxon>Actinomycetota</taxon>
        <taxon>Actinomycetes</taxon>
        <taxon>Streptosporangiales</taxon>
        <taxon>Streptosporangiaceae</taxon>
        <taxon>Sphaerisporangium</taxon>
    </lineage>
</organism>
<evidence type="ECO:0000256" key="1">
    <source>
        <dbReference type="ARBA" id="ARBA00023002"/>
    </source>
</evidence>
<gene>
    <name evidence="3" type="ORF">DQ384_29490</name>
</gene>
<dbReference type="GO" id="GO:0016491">
    <property type="term" value="F:oxidoreductase activity"/>
    <property type="evidence" value="ECO:0007669"/>
    <property type="project" value="UniProtKB-KW"/>
</dbReference>
<dbReference type="Gene3D" id="3.30.9.10">
    <property type="entry name" value="D-Amino Acid Oxidase, subunit A, domain 2"/>
    <property type="match status" value="1"/>
</dbReference>
<dbReference type="RefSeq" id="WP_114032138.1">
    <property type="nucleotide sequence ID" value="NZ_QOIL01000019.1"/>
</dbReference>
<dbReference type="InterPro" id="IPR006076">
    <property type="entry name" value="FAD-dep_OxRdtase"/>
</dbReference>
<accession>A0A367F874</accession>
<evidence type="ECO:0000313" key="4">
    <source>
        <dbReference type="Proteomes" id="UP000253094"/>
    </source>
</evidence>
<comment type="caution">
    <text evidence="3">The sequence shown here is derived from an EMBL/GenBank/DDBJ whole genome shotgun (WGS) entry which is preliminary data.</text>
</comment>
<sequence>MAAAHATYDVGIVGAGVHGVAAAYHLARRGVSVAVFERLTPAAGPTGRSGGICRAYYTDPFLVESARDGIAFLDAFEERTGGGQSGFRRTGAFYLHGPDDVAAAGRTAAGLAAAGVPSEVVPAADLRERLPGLDLDGVAVGVWEPGAGFADPFATTLGLAEAARRHGAVLHLRHRVTELAERPGQVDVTTADGRTSGVGHLLVAAGPWTPALLRPLGVDLPLTAERHVVAVLEHDPADTAEIVRHVLIDVAAGSYSTPQPRTQFLAGGVVPASRADPDDFRAAPRESELGRLARAAARRSPARRRAALIGGWASLYDVSPDWQPVTGRVGERVFVDAGTSGHGFKLAPAWGEHVARLILGEDTDPRLAAFGPGRFAAGTTLAAGFGAARILG</sequence>
<dbReference type="PANTHER" id="PTHR13847">
    <property type="entry name" value="SARCOSINE DEHYDROGENASE-RELATED"/>
    <property type="match status" value="1"/>
</dbReference>
<dbReference type="EMBL" id="QOIL01000019">
    <property type="protein sequence ID" value="RCG26566.1"/>
    <property type="molecule type" value="Genomic_DNA"/>
</dbReference>
<reference evidence="3 4" key="1">
    <citation type="submission" date="2018-06" db="EMBL/GenBank/DDBJ databases">
        <title>Sphaerisporangium craniellae sp. nov., isolated from a marine sponge in the South China Sea.</title>
        <authorList>
            <person name="Li L."/>
        </authorList>
    </citation>
    <scope>NUCLEOTIDE SEQUENCE [LARGE SCALE GENOMIC DNA]</scope>
    <source>
        <strain evidence="3 4">CCTCC AA 208026</strain>
    </source>
</reference>
<dbReference type="PANTHER" id="PTHR13847:SF287">
    <property type="entry name" value="FAD-DEPENDENT OXIDOREDUCTASE DOMAIN-CONTAINING PROTEIN 1"/>
    <property type="match status" value="1"/>
</dbReference>
<dbReference type="Proteomes" id="UP000253094">
    <property type="component" value="Unassembled WGS sequence"/>
</dbReference>
<dbReference type="SUPFAM" id="SSF51905">
    <property type="entry name" value="FAD/NAD(P)-binding domain"/>
    <property type="match status" value="1"/>
</dbReference>
<dbReference type="Gene3D" id="3.50.50.60">
    <property type="entry name" value="FAD/NAD(P)-binding domain"/>
    <property type="match status" value="1"/>
</dbReference>
<name>A0A367F874_9ACTN</name>
<feature type="domain" description="FAD dependent oxidoreductase" evidence="2">
    <location>
        <begin position="9"/>
        <end position="357"/>
    </location>
</feature>
<proteinExistence type="predicted"/>
<evidence type="ECO:0000259" key="2">
    <source>
        <dbReference type="Pfam" id="PF01266"/>
    </source>
</evidence>
<dbReference type="InterPro" id="IPR036188">
    <property type="entry name" value="FAD/NAD-bd_sf"/>
</dbReference>
<dbReference type="Pfam" id="PF01266">
    <property type="entry name" value="DAO"/>
    <property type="match status" value="1"/>
</dbReference>